<dbReference type="PROSITE" id="PS51257">
    <property type="entry name" value="PROKAR_LIPOPROTEIN"/>
    <property type="match status" value="1"/>
</dbReference>
<dbReference type="EMBL" id="VSSQ01001597">
    <property type="protein sequence ID" value="MPM09667.1"/>
    <property type="molecule type" value="Genomic_DNA"/>
</dbReference>
<dbReference type="Gene3D" id="3.40.190.120">
    <property type="entry name" value="Osmoprotection protein (prox), domain 2"/>
    <property type="match status" value="1"/>
</dbReference>
<sequence>MHKKRTKITIVLTLALAAILFFTGCAKNDSITIGSKDFGENIVIAEMLSQLVETHTDLKVNRKLNLGGTFVNFNAIKNNQIDVYPEYTGTGLTAHLKMDVVNDPDESYRIVSEEFVKQWDIVWLEPFGFNNTYTLAVTPEVYEKYGVETYSDLIPYAGELVFGAEHEFFDRQDGFDGLVEMYGLNFKGEPMKLNASLKYQAIGRGDMDVTDAFATDGPIKQYNLKILEDDLGFFPPYHAAPIVRKEVLDKHPELKSVLNMLAGKLDDATMTELNYLVDVEGKAVEQVAKEFLTSLNLV</sequence>
<dbReference type="Pfam" id="PF04069">
    <property type="entry name" value="OpuAC"/>
    <property type="match status" value="1"/>
</dbReference>
<name>A0A644X139_9ZZZZ</name>
<gene>
    <name evidence="2" type="primary">opuBC_3</name>
    <name evidence="2" type="ORF">SDC9_55989</name>
</gene>
<dbReference type="GO" id="GO:0022857">
    <property type="term" value="F:transmembrane transporter activity"/>
    <property type="evidence" value="ECO:0007669"/>
    <property type="project" value="InterPro"/>
</dbReference>
<dbReference type="SUPFAM" id="SSF53850">
    <property type="entry name" value="Periplasmic binding protein-like II"/>
    <property type="match status" value="1"/>
</dbReference>
<comment type="caution">
    <text evidence="2">The sequence shown here is derived from an EMBL/GenBank/DDBJ whole genome shotgun (WGS) entry which is preliminary data.</text>
</comment>
<dbReference type="AlphaFoldDB" id="A0A644X139"/>
<organism evidence="2">
    <name type="scientific">bioreactor metagenome</name>
    <dbReference type="NCBI Taxonomy" id="1076179"/>
    <lineage>
        <taxon>unclassified sequences</taxon>
        <taxon>metagenomes</taxon>
        <taxon>ecological metagenomes</taxon>
    </lineage>
</organism>
<dbReference type="Gene3D" id="3.40.190.10">
    <property type="entry name" value="Periplasmic binding protein-like II"/>
    <property type="match status" value="1"/>
</dbReference>
<protein>
    <submittedName>
        <fullName evidence="2">Choline-binding protein</fullName>
    </submittedName>
</protein>
<reference evidence="2" key="1">
    <citation type="submission" date="2019-08" db="EMBL/GenBank/DDBJ databases">
        <authorList>
            <person name="Kucharzyk K."/>
            <person name="Murdoch R.W."/>
            <person name="Higgins S."/>
            <person name="Loffler F."/>
        </authorList>
    </citation>
    <scope>NUCLEOTIDE SEQUENCE</scope>
</reference>
<dbReference type="InterPro" id="IPR007210">
    <property type="entry name" value="ABC_Gly_betaine_transp_sub-bd"/>
</dbReference>
<evidence type="ECO:0000259" key="1">
    <source>
        <dbReference type="Pfam" id="PF04069"/>
    </source>
</evidence>
<dbReference type="GO" id="GO:0043190">
    <property type="term" value="C:ATP-binding cassette (ABC) transporter complex"/>
    <property type="evidence" value="ECO:0007669"/>
    <property type="project" value="InterPro"/>
</dbReference>
<dbReference type="CDD" id="cd13528">
    <property type="entry name" value="PBP2_osmoprotectants"/>
    <property type="match status" value="1"/>
</dbReference>
<proteinExistence type="predicted"/>
<accession>A0A644X139</accession>
<feature type="domain" description="ABC-type glycine betaine transport system substrate-binding" evidence="1">
    <location>
        <begin position="30"/>
        <end position="293"/>
    </location>
</feature>
<evidence type="ECO:0000313" key="2">
    <source>
        <dbReference type="EMBL" id="MPM09667.1"/>
    </source>
</evidence>